<keyword evidence="1" id="KW-0677">Repeat</keyword>
<evidence type="ECO:0000256" key="1">
    <source>
        <dbReference type="ARBA" id="ARBA00022737"/>
    </source>
</evidence>
<sequence>MKVFKPDDLALLYRTYTFAGRKTLSLGMLAMFPYSGGGRESLVQEPQLWGLTAQALAAIGIDAPLDEGWSKPASEYMVIGSAFAPGANKGAEVPQIAVTATLGGVTKQLYVFGDREFGLGGLPSAAQPFNRMPLGPAQAFGGAGFKDNPFGKGFVPMPGLDGRRRRALPNVEHPRQLMAAVSDEPMPAGFTALAPDHSVRKALLGKFDQRWTQQTWPHLPEETQMSYFMAAPPDQRMPGYLRGDEAFALDHLHPEWAHIEGRLPGLRARCFIERALASGGKEFVELQPRAETVWFLPEQERGIILYRAATQIQDSDGDDVTYALLEWEMLAESPLPFAHYEAQFRNQIAQAQAAAPIDVAPPISPVIPPTEIALPAAAVPAVAAVPALEPELLEIEKLTASLQAHTDAVLRRHGLSEADITRPAVEAPETSLAEIEALTEQMRAETQALLSRNGLTEADIIHPPTEPPTTSLEQLQLITARMEADKAAFMQKHGVTDAQLQDWLSQQGQSDAAKFIGDVPKALAQQQVEFDALQAAIAAAAALPVAAAAPTLPKLPGLPLLANEPAVKLTREQVIERHAQGESLADLDLSGLDLSMLDLSGAVFSNALLTQTSFCKSQLGRARFDGAVLQTADFTEADLRHAVLSGASADRSVFTTSQLEGGDLSKADFTGADFSAASLSGASLFQAVFADAAMDGLKAAGCQAMQASFAGASLQSADLSGAVLTAASFAGANGAGINLGRSMCDNADFHGAQMPGADFTGASLQGSRAGVGSVFDGGIFSAVQMTGASWEGASARSARFDQATLDQSDLSRLQAQDAIFAGASARGARLAKADLTGADLSAVNLFKGSLRKAKVERAVMHHANLYGVDVEEVKISRAALEGADTGQTLLQVRPPT</sequence>
<accession>A0AAE4GBW0</accession>
<evidence type="ECO:0000259" key="2">
    <source>
        <dbReference type="Pfam" id="PF09937"/>
    </source>
</evidence>
<name>A0AAE4GBW0_9BURK</name>
<dbReference type="PANTHER" id="PTHR47485:SF1">
    <property type="entry name" value="THYLAKOID LUMENAL 17.4 KDA PROTEIN, CHLOROPLASTIC"/>
    <property type="match status" value="1"/>
</dbReference>
<dbReference type="PANTHER" id="PTHR47485">
    <property type="entry name" value="THYLAKOID LUMENAL 17.4 KDA PROTEIN, CHLOROPLASTIC"/>
    <property type="match status" value="1"/>
</dbReference>
<dbReference type="AlphaFoldDB" id="A0AAE4GBW0"/>
<evidence type="ECO:0000313" key="3">
    <source>
        <dbReference type="EMBL" id="MDT0338338.1"/>
    </source>
</evidence>
<dbReference type="RefSeq" id="WP_310837664.1">
    <property type="nucleotide sequence ID" value="NZ_JAVLSM010000008.1"/>
</dbReference>
<comment type="caution">
    <text evidence="3">The sequence shown here is derived from an EMBL/GenBank/DDBJ whole genome shotgun (WGS) entry which is preliminary data.</text>
</comment>
<dbReference type="InterPro" id="IPR001646">
    <property type="entry name" value="5peptide_repeat"/>
</dbReference>
<dbReference type="Pfam" id="PF00805">
    <property type="entry name" value="Pentapeptide"/>
    <property type="match status" value="6"/>
</dbReference>
<feature type="domain" description="DUF2169" evidence="2">
    <location>
        <begin position="20"/>
        <end position="307"/>
    </location>
</feature>
<dbReference type="Pfam" id="PF09937">
    <property type="entry name" value="DUF2169"/>
    <property type="match status" value="1"/>
</dbReference>
<dbReference type="InterPro" id="IPR018683">
    <property type="entry name" value="DUF2169"/>
</dbReference>
<organism evidence="3">
    <name type="scientific">Herbaspirillum huttiense subsp. nephrolepidis</name>
    <dbReference type="NCBI Taxonomy" id="3075126"/>
    <lineage>
        <taxon>Bacteria</taxon>
        <taxon>Pseudomonadati</taxon>
        <taxon>Pseudomonadota</taxon>
        <taxon>Betaproteobacteria</taxon>
        <taxon>Burkholderiales</taxon>
        <taxon>Oxalobacteraceae</taxon>
        <taxon>Herbaspirillum</taxon>
    </lineage>
</organism>
<gene>
    <name evidence="3" type="ORF">RJN63_15960</name>
</gene>
<dbReference type="Gene3D" id="2.160.20.80">
    <property type="entry name" value="E3 ubiquitin-protein ligase SopA"/>
    <property type="match status" value="3"/>
</dbReference>
<reference evidence="3" key="1">
    <citation type="submission" date="2023-02" db="EMBL/GenBank/DDBJ databases">
        <title>Description of Herbaspirillum huttiense subsp. nephrolepsisexaltata and Herbaspirillum huttiense subsp. lycopersicon.</title>
        <authorList>
            <person name="Poudel M."/>
            <person name="Sharma A."/>
            <person name="Goss E."/>
            <person name="Tapia J.H."/>
            <person name="Harmon C.M."/>
            <person name="Jones J.B."/>
        </authorList>
    </citation>
    <scope>NUCLEOTIDE SEQUENCE</scope>
    <source>
        <strain evidence="3">NC40101</strain>
    </source>
</reference>
<protein>
    <submittedName>
        <fullName evidence="3">DUF2169 domain-containing protein</fullName>
    </submittedName>
</protein>
<proteinExistence type="predicted"/>
<dbReference type="SUPFAM" id="SSF141571">
    <property type="entry name" value="Pentapeptide repeat-like"/>
    <property type="match status" value="3"/>
</dbReference>
<dbReference type="EMBL" id="JAVRAA010000007">
    <property type="protein sequence ID" value="MDT0338338.1"/>
    <property type="molecule type" value="Genomic_DNA"/>
</dbReference>